<dbReference type="GO" id="GO:0043565">
    <property type="term" value="F:sequence-specific DNA binding"/>
    <property type="evidence" value="ECO:0007669"/>
    <property type="project" value="InterPro"/>
</dbReference>
<accession>A0A9X3D491</accession>
<dbReference type="AlphaFoldDB" id="A0A9X3D491"/>
<dbReference type="InterPro" id="IPR018060">
    <property type="entry name" value="HTH_AraC"/>
</dbReference>
<dbReference type="SMART" id="SM00342">
    <property type="entry name" value="HTH_ARAC"/>
    <property type="match status" value="1"/>
</dbReference>
<gene>
    <name evidence="5" type="ORF">OSB52_04060</name>
</gene>
<keyword evidence="3" id="KW-0804">Transcription</keyword>
<dbReference type="GO" id="GO:0003700">
    <property type="term" value="F:DNA-binding transcription factor activity"/>
    <property type="evidence" value="ECO:0007669"/>
    <property type="project" value="InterPro"/>
</dbReference>
<feature type="domain" description="HTH araC/xylS-type" evidence="4">
    <location>
        <begin position="192"/>
        <end position="291"/>
    </location>
</feature>
<protein>
    <submittedName>
        <fullName evidence="5">AraC family transcriptional regulator</fullName>
    </submittedName>
</protein>
<keyword evidence="6" id="KW-1185">Reference proteome</keyword>
<comment type="caution">
    <text evidence="5">The sequence shown here is derived from an EMBL/GenBank/DDBJ whole genome shotgun (WGS) entry which is preliminary data.</text>
</comment>
<dbReference type="SUPFAM" id="SSF46689">
    <property type="entry name" value="Homeodomain-like"/>
    <property type="match status" value="1"/>
</dbReference>
<organism evidence="5 6">
    <name type="scientific">Gordonia aquimaris</name>
    <dbReference type="NCBI Taxonomy" id="2984863"/>
    <lineage>
        <taxon>Bacteria</taxon>
        <taxon>Bacillati</taxon>
        <taxon>Actinomycetota</taxon>
        <taxon>Actinomycetes</taxon>
        <taxon>Mycobacteriales</taxon>
        <taxon>Gordoniaceae</taxon>
        <taxon>Gordonia</taxon>
    </lineage>
</organism>
<dbReference type="RefSeq" id="WP_266060322.1">
    <property type="nucleotide sequence ID" value="NZ_JAPKFM010000003.1"/>
</dbReference>
<evidence type="ECO:0000256" key="3">
    <source>
        <dbReference type="ARBA" id="ARBA00023163"/>
    </source>
</evidence>
<evidence type="ECO:0000256" key="2">
    <source>
        <dbReference type="ARBA" id="ARBA00023125"/>
    </source>
</evidence>
<evidence type="ECO:0000259" key="4">
    <source>
        <dbReference type="PROSITE" id="PS01124"/>
    </source>
</evidence>
<dbReference type="PANTHER" id="PTHR46796">
    <property type="entry name" value="HTH-TYPE TRANSCRIPTIONAL ACTIVATOR RHAS-RELATED"/>
    <property type="match status" value="1"/>
</dbReference>
<dbReference type="PRINTS" id="PR00032">
    <property type="entry name" value="HTHARAC"/>
</dbReference>
<dbReference type="InterPro" id="IPR020449">
    <property type="entry name" value="Tscrpt_reg_AraC-type_HTH"/>
</dbReference>
<evidence type="ECO:0000313" key="6">
    <source>
        <dbReference type="Proteomes" id="UP001143347"/>
    </source>
</evidence>
<dbReference type="PANTHER" id="PTHR46796:SF6">
    <property type="entry name" value="ARAC SUBFAMILY"/>
    <property type="match status" value="1"/>
</dbReference>
<dbReference type="Proteomes" id="UP001143347">
    <property type="component" value="Unassembled WGS sequence"/>
</dbReference>
<evidence type="ECO:0000256" key="1">
    <source>
        <dbReference type="ARBA" id="ARBA00023015"/>
    </source>
</evidence>
<dbReference type="InterPro" id="IPR050204">
    <property type="entry name" value="AraC_XylS_family_regulators"/>
</dbReference>
<sequence>MSQLPAPQRLADHIAVSTPRGHCVGTPDTYVTPMGDDMWLTRIRYDGIAVTDNRRLPGIALRILVAVPDNDRWILRRRGDLAQANPCVLAVADPSEPLDFRAFGPGNAVVLDFPMSWLTLPVDTVRRGIDGLNDANPLSAFVGEHLTHLGGVGATCPMMLPDLAPPTIQLIRSLLLMSVRTGEPSPSTELIVRVKLYIDEHLTDADLCAGLIASQHSISTRKLYAEWPNDGPALGDYIIRRRLERARDALITRRHLTIPAVARSHGFVDPTHFAKRFRMAFGVSPSQWRRDNAG</sequence>
<dbReference type="Gene3D" id="1.10.10.60">
    <property type="entry name" value="Homeodomain-like"/>
    <property type="match status" value="1"/>
</dbReference>
<keyword evidence="1" id="KW-0805">Transcription regulation</keyword>
<dbReference type="PROSITE" id="PS01124">
    <property type="entry name" value="HTH_ARAC_FAMILY_2"/>
    <property type="match status" value="1"/>
</dbReference>
<name>A0A9X3D491_9ACTN</name>
<dbReference type="InterPro" id="IPR009057">
    <property type="entry name" value="Homeodomain-like_sf"/>
</dbReference>
<dbReference type="InterPro" id="IPR018062">
    <property type="entry name" value="HTH_AraC-typ_CS"/>
</dbReference>
<proteinExistence type="predicted"/>
<dbReference type="EMBL" id="JAPKFM010000003">
    <property type="protein sequence ID" value="MCX2963262.1"/>
    <property type="molecule type" value="Genomic_DNA"/>
</dbReference>
<keyword evidence="2" id="KW-0238">DNA-binding</keyword>
<reference evidence="5" key="1">
    <citation type="submission" date="2022-10" db="EMBL/GenBank/DDBJ databases">
        <title>WGS of marine actinomycetes from Thailand.</title>
        <authorList>
            <person name="Thawai C."/>
        </authorList>
    </citation>
    <scope>NUCLEOTIDE SEQUENCE</scope>
    <source>
        <strain evidence="5">SW21</strain>
    </source>
</reference>
<evidence type="ECO:0000313" key="5">
    <source>
        <dbReference type="EMBL" id="MCX2963262.1"/>
    </source>
</evidence>
<dbReference type="Pfam" id="PF12833">
    <property type="entry name" value="HTH_18"/>
    <property type="match status" value="1"/>
</dbReference>
<dbReference type="PROSITE" id="PS00041">
    <property type="entry name" value="HTH_ARAC_FAMILY_1"/>
    <property type="match status" value="1"/>
</dbReference>